<dbReference type="PANTHER" id="PTHR11040:SF32">
    <property type="entry name" value="ZINC-REGULATED TRANSPORTER 1"/>
    <property type="match status" value="1"/>
</dbReference>
<evidence type="ECO:0000256" key="3">
    <source>
        <dbReference type="ARBA" id="ARBA00022989"/>
    </source>
</evidence>
<feature type="transmembrane region" description="Helical" evidence="5">
    <location>
        <begin position="294"/>
        <end position="321"/>
    </location>
</feature>
<keyword evidence="3 5" id="KW-1133">Transmembrane helix</keyword>
<dbReference type="InParanoid" id="G4T9U1"/>
<gene>
    <name evidence="6" type="ORF">PIIN_01962</name>
</gene>
<keyword evidence="4 5" id="KW-0472">Membrane</keyword>
<dbReference type="STRING" id="1109443.G4T9U1"/>
<name>G4T9U1_SERID</name>
<sequence length="395" mass="42615">MSEEGDAGCNSVIGDDYNYHQLRIASIFIIMASSGIGAFFPLIAKRTLRLPASVYDFAKYFGSGVIIATAFIHLLTPGFEALGSPCLHGIWTVYPWPAAISMASVFFIFFIELFAFRWGTARLKAQADAPGIINSVNAYDAHGHAHGGEGMHAAHGPEPELASGVQMSGVHQHGDNKVRPAVEKVQPTHQHSHAHQISLLDHPLAQAISILILEFGVLFHSFIIGMTLAVSTEFIVILVVLTFHQLFEGLGLGTRLAHLQWFERRAPRAKSSDVEEGSSRGSEDEHIIHPKLPFIWAVFPWIGAGVYSLSTPLGIAIGLAVKATYAPESATASIVSGVFDSFSSGILLYTGLVELLAHEFLFSKTMREKPTGEVVYAGACVVLGAGLMALLGRWA</sequence>
<feature type="transmembrane region" description="Helical" evidence="5">
    <location>
        <begin position="96"/>
        <end position="116"/>
    </location>
</feature>
<feature type="transmembrane region" description="Helical" evidence="5">
    <location>
        <begin position="341"/>
        <end position="362"/>
    </location>
</feature>
<proteinExistence type="predicted"/>
<dbReference type="Proteomes" id="UP000007148">
    <property type="component" value="Unassembled WGS sequence"/>
</dbReference>
<dbReference type="EMBL" id="CAFZ01000025">
    <property type="protein sequence ID" value="CCA68094.1"/>
    <property type="molecule type" value="Genomic_DNA"/>
</dbReference>
<feature type="transmembrane region" description="Helical" evidence="5">
    <location>
        <begin position="24"/>
        <end position="45"/>
    </location>
</feature>
<dbReference type="OMA" id="CWVEGII"/>
<organism evidence="6 7">
    <name type="scientific">Serendipita indica (strain DSM 11827)</name>
    <name type="common">Root endophyte fungus</name>
    <name type="synonym">Piriformospora indica</name>
    <dbReference type="NCBI Taxonomy" id="1109443"/>
    <lineage>
        <taxon>Eukaryota</taxon>
        <taxon>Fungi</taxon>
        <taxon>Dikarya</taxon>
        <taxon>Basidiomycota</taxon>
        <taxon>Agaricomycotina</taxon>
        <taxon>Agaricomycetes</taxon>
        <taxon>Sebacinales</taxon>
        <taxon>Serendipitaceae</taxon>
        <taxon>Serendipita</taxon>
    </lineage>
</organism>
<comment type="subcellular location">
    <subcellularLocation>
        <location evidence="1">Membrane</location>
        <topology evidence="1">Multi-pass membrane protein</topology>
    </subcellularLocation>
</comment>
<evidence type="ECO:0000256" key="2">
    <source>
        <dbReference type="ARBA" id="ARBA00022692"/>
    </source>
</evidence>
<dbReference type="InterPro" id="IPR003689">
    <property type="entry name" value="ZIP"/>
</dbReference>
<dbReference type="GO" id="GO:0005886">
    <property type="term" value="C:plasma membrane"/>
    <property type="evidence" value="ECO:0007669"/>
    <property type="project" value="TreeGrafter"/>
</dbReference>
<dbReference type="Pfam" id="PF02535">
    <property type="entry name" value="Zip"/>
    <property type="match status" value="2"/>
</dbReference>
<dbReference type="OrthoDB" id="448280at2759"/>
<comment type="caution">
    <text evidence="6">The sequence shown here is derived from an EMBL/GenBank/DDBJ whole genome shotgun (WGS) entry which is preliminary data.</text>
</comment>
<evidence type="ECO:0000256" key="1">
    <source>
        <dbReference type="ARBA" id="ARBA00004141"/>
    </source>
</evidence>
<dbReference type="HOGENOM" id="CLU_027089_0_2_1"/>
<keyword evidence="2 5" id="KW-0812">Transmembrane</keyword>
<dbReference type="FunCoup" id="G4T9U1">
    <property type="interactions" value="229"/>
</dbReference>
<dbReference type="AlphaFoldDB" id="G4T9U1"/>
<accession>G4T9U1</accession>
<evidence type="ECO:0000313" key="7">
    <source>
        <dbReference type="Proteomes" id="UP000007148"/>
    </source>
</evidence>
<dbReference type="GO" id="GO:0005385">
    <property type="term" value="F:zinc ion transmembrane transporter activity"/>
    <property type="evidence" value="ECO:0007669"/>
    <property type="project" value="TreeGrafter"/>
</dbReference>
<feature type="transmembrane region" description="Helical" evidence="5">
    <location>
        <begin position="374"/>
        <end position="394"/>
    </location>
</feature>
<evidence type="ECO:0000313" key="6">
    <source>
        <dbReference type="EMBL" id="CCA68094.1"/>
    </source>
</evidence>
<evidence type="ECO:0000256" key="5">
    <source>
        <dbReference type="SAM" id="Phobius"/>
    </source>
</evidence>
<dbReference type="eggNOG" id="KOG1558">
    <property type="taxonomic scope" value="Eukaryota"/>
</dbReference>
<dbReference type="PANTHER" id="PTHR11040">
    <property type="entry name" value="ZINC/IRON TRANSPORTER"/>
    <property type="match status" value="1"/>
</dbReference>
<protein>
    <submittedName>
        <fullName evidence="6">Uncharacterized protein</fullName>
    </submittedName>
</protein>
<reference evidence="6 7" key="1">
    <citation type="journal article" date="2011" name="PLoS Pathog.">
        <title>Endophytic Life Strategies Decoded by Genome and Transcriptome Analyses of the Mutualistic Root Symbiont Piriformospora indica.</title>
        <authorList>
            <person name="Zuccaro A."/>
            <person name="Lahrmann U."/>
            <person name="Guldener U."/>
            <person name="Langen G."/>
            <person name="Pfiffi S."/>
            <person name="Biedenkopf D."/>
            <person name="Wong P."/>
            <person name="Samans B."/>
            <person name="Grimm C."/>
            <person name="Basiewicz M."/>
            <person name="Murat C."/>
            <person name="Martin F."/>
            <person name="Kogel K.H."/>
        </authorList>
    </citation>
    <scope>NUCLEOTIDE SEQUENCE [LARGE SCALE GENOMIC DNA]</scope>
    <source>
        <strain evidence="6 7">DSM 11827</strain>
    </source>
</reference>
<evidence type="ECO:0000256" key="4">
    <source>
        <dbReference type="ARBA" id="ARBA00023136"/>
    </source>
</evidence>
<keyword evidence="7" id="KW-1185">Reference proteome</keyword>
<feature type="transmembrane region" description="Helical" evidence="5">
    <location>
        <begin position="57"/>
        <end position="76"/>
    </location>
</feature>